<dbReference type="EMBL" id="CADCXU010004685">
    <property type="protein sequence ID" value="CAA9996609.1"/>
    <property type="molecule type" value="Genomic_DNA"/>
</dbReference>
<gene>
    <name evidence="16" type="ORF">NTEN_LOCUS3096</name>
</gene>
<dbReference type="InterPro" id="IPR005018">
    <property type="entry name" value="DOMON_domain"/>
</dbReference>
<dbReference type="SMART" id="SM00665">
    <property type="entry name" value="B561"/>
    <property type="match status" value="1"/>
</dbReference>
<sequence>MCGPFALLVLLIAQAAGYKSGAPPSMCKDMMPHHHGSPPQSGPAPFAVAAEPSGNEDEGRLRVTLSGSAPFAGVLLQAREGGVEGEAVGSFAALPDNFKTLDCNNFKRLYDGCGVRKNCLGSPVGCEKKRDCIALIAVSRNGQDYEFEMMALNSKYVAVGLSADNKMGGDSVMECVQERNAIKLYSSWNKPGEKANTREKVNQSILKLINSSYTDGVIYCEFTRDASSQIMSTSFDLIKNQYFLLLAAGSSLKEKSVGYHDIFFVASGQKRSLSEVAALTSQSKLFVRLHGSFMVAAWIGTASIGIVLARYFKETWVESSLCAKDLWFAWHRFFMLITWCLTLVASVLIFIDVGGWVSSTPSMIHAIFGCCTVVFCFVQPIGAAFRPHPAARNRPFFNWIHWFIGNAAHICSVLALFFATPVAKAELPAWLDWILFAYVVLYVVVHLLLTISGCISDSKGSDRVNTFPLKDLNTSRSALNSVERKMDASRTKILAVVSLAKHKRFSSKSSLST</sequence>
<dbReference type="InterPro" id="IPR006593">
    <property type="entry name" value="Cyt_b561/ferric_Rdtase_TM"/>
</dbReference>
<evidence type="ECO:0000256" key="1">
    <source>
        <dbReference type="ARBA" id="ARBA00001970"/>
    </source>
</evidence>
<dbReference type="Pfam" id="PF03351">
    <property type="entry name" value="DOMON"/>
    <property type="match status" value="1"/>
</dbReference>
<evidence type="ECO:0000313" key="17">
    <source>
        <dbReference type="Proteomes" id="UP000479000"/>
    </source>
</evidence>
<evidence type="ECO:0000256" key="6">
    <source>
        <dbReference type="ARBA" id="ARBA00022982"/>
    </source>
</evidence>
<keyword evidence="17" id="KW-1185">Reference proteome</keyword>
<evidence type="ECO:0000256" key="8">
    <source>
        <dbReference type="ARBA" id="ARBA00023004"/>
    </source>
</evidence>
<evidence type="ECO:0000259" key="14">
    <source>
        <dbReference type="PROSITE" id="PS50836"/>
    </source>
</evidence>
<dbReference type="InterPro" id="IPR002861">
    <property type="entry name" value="Reeler_dom"/>
</dbReference>
<evidence type="ECO:0000256" key="2">
    <source>
        <dbReference type="ARBA" id="ARBA00004141"/>
    </source>
</evidence>
<dbReference type="PANTHER" id="PTHR46902:SF1">
    <property type="entry name" value="DOMON DOMAIN-CONTAINING PROTEIN FRRS1L"/>
    <property type="match status" value="1"/>
</dbReference>
<dbReference type="CDD" id="cd08760">
    <property type="entry name" value="Cyt_b561_FRRS1_like"/>
    <property type="match status" value="1"/>
</dbReference>
<dbReference type="SMART" id="SM00664">
    <property type="entry name" value="DoH"/>
    <property type="match status" value="1"/>
</dbReference>
<feature type="transmembrane region" description="Helical" evidence="12">
    <location>
        <begin position="363"/>
        <end position="384"/>
    </location>
</feature>
<dbReference type="GO" id="GO:1900449">
    <property type="term" value="P:regulation of glutamate receptor signaling pathway"/>
    <property type="evidence" value="ECO:0007669"/>
    <property type="project" value="InterPro"/>
</dbReference>
<evidence type="ECO:0000256" key="11">
    <source>
        <dbReference type="SAM" id="MobiDB-lite"/>
    </source>
</evidence>
<dbReference type="PROSITE" id="PS50939">
    <property type="entry name" value="CYTOCHROME_B561"/>
    <property type="match status" value="1"/>
</dbReference>
<keyword evidence="5 12" id="KW-0812">Transmembrane</keyword>
<dbReference type="InterPro" id="IPR042789">
    <property type="entry name" value="FRRS1L"/>
</dbReference>
<feature type="transmembrane region" description="Helical" evidence="12">
    <location>
        <begin position="430"/>
        <end position="449"/>
    </location>
</feature>
<feature type="domain" description="Cytochrome b561" evidence="15">
    <location>
        <begin position="253"/>
        <end position="455"/>
    </location>
</feature>
<keyword evidence="8" id="KW-0408">Iron</keyword>
<evidence type="ECO:0000256" key="9">
    <source>
        <dbReference type="ARBA" id="ARBA00023136"/>
    </source>
</evidence>
<feature type="transmembrane region" description="Helical" evidence="12">
    <location>
        <begin position="289"/>
        <end position="312"/>
    </location>
</feature>
<comment type="similarity">
    <text evidence="3">Belongs to the FRRS1 family.</text>
</comment>
<feature type="domain" description="DOMON" evidence="14">
    <location>
        <begin position="130"/>
        <end position="249"/>
    </location>
</feature>
<dbReference type="Proteomes" id="UP000479000">
    <property type="component" value="Unassembled WGS sequence"/>
</dbReference>
<evidence type="ECO:0000259" key="15">
    <source>
        <dbReference type="PROSITE" id="PS50939"/>
    </source>
</evidence>
<feature type="signal peptide" evidence="13">
    <location>
        <begin position="1"/>
        <end position="17"/>
    </location>
</feature>
<evidence type="ECO:0000313" key="16">
    <source>
        <dbReference type="EMBL" id="CAA9996609.1"/>
    </source>
</evidence>
<keyword evidence="4" id="KW-0813">Transport</keyword>
<dbReference type="PANTHER" id="PTHR46902">
    <property type="entry name" value="DOMON DOMAIN-CONTAINING PROTEIN FRRS1L"/>
    <property type="match status" value="1"/>
</dbReference>
<feature type="region of interest" description="Disordered" evidence="11">
    <location>
        <begin position="29"/>
        <end position="59"/>
    </location>
</feature>
<comment type="cofactor">
    <cofactor evidence="1">
        <name>heme b</name>
        <dbReference type="ChEBI" id="CHEBI:60344"/>
    </cofactor>
</comment>
<dbReference type="PROSITE" id="PS50836">
    <property type="entry name" value="DOMON"/>
    <property type="match status" value="1"/>
</dbReference>
<evidence type="ECO:0000256" key="10">
    <source>
        <dbReference type="ARBA" id="ARBA00023180"/>
    </source>
</evidence>
<dbReference type="Gene3D" id="1.20.120.1770">
    <property type="match status" value="1"/>
</dbReference>
<dbReference type="OrthoDB" id="6372137at2759"/>
<dbReference type="AlphaFoldDB" id="A0A6H5G411"/>
<keyword evidence="13" id="KW-0732">Signal</keyword>
<feature type="transmembrane region" description="Helical" evidence="12">
    <location>
        <begin position="333"/>
        <end position="351"/>
    </location>
</feature>
<evidence type="ECO:0008006" key="18">
    <source>
        <dbReference type="Google" id="ProtNLM"/>
    </source>
</evidence>
<reference evidence="16 17" key="1">
    <citation type="submission" date="2020-02" db="EMBL/GenBank/DDBJ databases">
        <authorList>
            <person name="Ferguson B K."/>
        </authorList>
    </citation>
    <scope>NUCLEOTIDE SEQUENCE [LARGE SCALE GENOMIC DNA]</scope>
</reference>
<feature type="chain" id="PRO_5026257288" description="Cytochrome b561 domain-containing protein" evidence="13">
    <location>
        <begin position="18"/>
        <end position="513"/>
    </location>
</feature>
<keyword evidence="9 12" id="KW-0472">Membrane</keyword>
<dbReference type="Pfam" id="PF02014">
    <property type="entry name" value="Reeler"/>
    <property type="match status" value="1"/>
</dbReference>
<evidence type="ECO:0000256" key="5">
    <source>
        <dbReference type="ARBA" id="ARBA00022692"/>
    </source>
</evidence>
<keyword evidence="10" id="KW-0325">Glycoprotein</keyword>
<keyword evidence="7 12" id="KW-1133">Transmembrane helix</keyword>
<dbReference type="GO" id="GO:0099072">
    <property type="term" value="P:regulation of postsynaptic membrane neurotransmitter receptor levels"/>
    <property type="evidence" value="ECO:0007669"/>
    <property type="project" value="TreeGrafter"/>
</dbReference>
<evidence type="ECO:0000256" key="13">
    <source>
        <dbReference type="SAM" id="SignalP"/>
    </source>
</evidence>
<comment type="subcellular location">
    <subcellularLocation>
        <location evidence="2">Membrane</location>
        <topology evidence="2">Multi-pass membrane protein</topology>
    </subcellularLocation>
</comment>
<evidence type="ECO:0000256" key="3">
    <source>
        <dbReference type="ARBA" id="ARBA00009195"/>
    </source>
</evidence>
<organism evidence="16 17">
    <name type="scientific">Nesidiocoris tenuis</name>
    <dbReference type="NCBI Taxonomy" id="355587"/>
    <lineage>
        <taxon>Eukaryota</taxon>
        <taxon>Metazoa</taxon>
        <taxon>Ecdysozoa</taxon>
        <taxon>Arthropoda</taxon>
        <taxon>Hexapoda</taxon>
        <taxon>Insecta</taxon>
        <taxon>Pterygota</taxon>
        <taxon>Neoptera</taxon>
        <taxon>Paraneoptera</taxon>
        <taxon>Hemiptera</taxon>
        <taxon>Heteroptera</taxon>
        <taxon>Panheteroptera</taxon>
        <taxon>Cimicomorpha</taxon>
        <taxon>Miridae</taxon>
        <taxon>Dicyphina</taxon>
        <taxon>Nesidiocoris</taxon>
    </lineage>
</organism>
<evidence type="ECO:0000256" key="12">
    <source>
        <dbReference type="SAM" id="Phobius"/>
    </source>
</evidence>
<dbReference type="GO" id="GO:0016020">
    <property type="term" value="C:membrane"/>
    <property type="evidence" value="ECO:0007669"/>
    <property type="project" value="UniProtKB-SubCell"/>
</dbReference>
<dbReference type="InterPro" id="IPR042307">
    <property type="entry name" value="Reeler_sf"/>
</dbReference>
<proteinExistence type="inferred from homology"/>
<dbReference type="CDD" id="cd08544">
    <property type="entry name" value="Reeler"/>
    <property type="match status" value="1"/>
</dbReference>
<dbReference type="CDD" id="cd09628">
    <property type="entry name" value="DOMON_SDR_2_like"/>
    <property type="match status" value="1"/>
</dbReference>
<evidence type="ECO:0000256" key="7">
    <source>
        <dbReference type="ARBA" id="ARBA00022989"/>
    </source>
</evidence>
<protein>
    <recommendedName>
        <fullName evidence="18">Cytochrome b561 domain-containing protein</fullName>
    </recommendedName>
</protein>
<keyword evidence="6" id="KW-0249">Electron transport</keyword>
<evidence type="ECO:0000256" key="4">
    <source>
        <dbReference type="ARBA" id="ARBA00022448"/>
    </source>
</evidence>
<name>A0A6H5G411_9HEMI</name>
<feature type="transmembrane region" description="Helical" evidence="12">
    <location>
        <begin position="396"/>
        <end position="418"/>
    </location>
</feature>
<accession>A0A6H5G411</accession>
<dbReference type="Gene3D" id="2.60.40.4060">
    <property type="entry name" value="Reeler domain"/>
    <property type="match status" value="1"/>
</dbReference>